<dbReference type="SUPFAM" id="SSF51556">
    <property type="entry name" value="Metallo-dependent hydrolases"/>
    <property type="match status" value="1"/>
</dbReference>
<dbReference type="PROSITE" id="PS51365">
    <property type="entry name" value="RENAL_DIPEPTIDASE_2"/>
    <property type="match status" value="1"/>
</dbReference>
<dbReference type="Proteomes" id="UP000235777">
    <property type="component" value="Unassembled WGS sequence"/>
</dbReference>
<dbReference type="RefSeq" id="WP_102607388.1">
    <property type="nucleotide sequence ID" value="NZ_PNYC01000027.1"/>
</dbReference>
<evidence type="ECO:0000313" key="1">
    <source>
        <dbReference type="EMBL" id="PMS31222.1"/>
    </source>
</evidence>
<dbReference type="GO" id="GO:0006508">
    <property type="term" value="P:proteolysis"/>
    <property type="evidence" value="ECO:0007669"/>
    <property type="project" value="InterPro"/>
</dbReference>
<name>A0A2N7WPE3_9BURK</name>
<protein>
    <recommendedName>
        <fullName evidence="3">Peptidase M19</fullName>
    </recommendedName>
</protein>
<dbReference type="Gene3D" id="3.20.20.140">
    <property type="entry name" value="Metal-dependent hydrolases"/>
    <property type="match status" value="1"/>
</dbReference>
<dbReference type="AlphaFoldDB" id="A0A2N7WPE3"/>
<comment type="caution">
    <text evidence="1">The sequence shown here is derived from an EMBL/GenBank/DDBJ whole genome shotgun (WGS) entry which is preliminary data.</text>
</comment>
<proteinExistence type="predicted"/>
<dbReference type="InterPro" id="IPR032466">
    <property type="entry name" value="Metal_Hydrolase"/>
</dbReference>
<reference evidence="1 2" key="1">
    <citation type="submission" date="2018-01" db="EMBL/GenBank/DDBJ databases">
        <title>Whole genome analyses suggest that Burkholderia sensu lato contains two further novel genera in the rhizoxinica-symbiotica group Mycetohabitans gen. nov., and Trinickia gen. nov.: implications for the evolution of diazotrophy and nodulation in the Burkholderiaceae.</title>
        <authorList>
            <person name="Estrada-de los Santos P."/>
            <person name="Palmer M."/>
            <person name="Chavez-Ramirez B."/>
            <person name="Beukes C."/>
            <person name="Steenkamp E.T."/>
            <person name="Hirsch A.M."/>
            <person name="Manyaka P."/>
            <person name="Maluk M."/>
            <person name="Lafos M."/>
            <person name="Crook M."/>
            <person name="Gross E."/>
            <person name="Simon M.F."/>
            <person name="Bueno dos Reis Junior F."/>
            <person name="Poole P.S."/>
            <person name="Venter S.N."/>
            <person name="James E.K."/>
        </authorList>
    </citation>
    <scope>NUCLEOTIDE SEQUENCE [LARGE SCALE GENOMIC DNA]</scope>
    <source>
        <strain evidence="1 2">JPY 581</strain>
    </source>
</reference>
<sequence>MIAKEHSGIGRGPSSLPTSEDARRLHADAFFIDGLMLWGSLDNPESMREAADGGLNAGIITVAHYPHDRHQARDRITKYKKIVRENSDALCFASSVEAMLAAREKGLCAVAFGFQDVAPIGNDLDMIWEFAEAGVKVIQLTYNDQNLVGSGCCERVQGPLTRFGLKVLSELERAKVAVDISHCANPTRDSAIANAAAPILATHANADAICNSPRNLRDDQIKGIASTGGLIGICLASSFLKRDPRTNEIKPTTFDDVAIHMEHVAELVGPQHLGIGSDVCSTWLASDETPAESSLRFWRETNPEVFGVGRTDRYDPYPDNIRRHADLIGITNALLRRGWKHSDIRGVLGENYLRVLRQVWGH</sequence>
<evidence type="ECO:0000313" key="2">
    <source>
        <dbReference type="Proteomes" id="UP000235777"/>
    </source>
</evidence>
<dbReference type="InterPro" id="IPR008257">
    <property type="entry name" value="Pept_M19"/>
</dbReference>
<dbReference type="PANTHER" id="PTHR10443:SF12">
    <property type="entry name" value="DIPEPTIDASE"/>
    <property type="match status" value="1"/>
</dbReference>
<evidence type="ECO:0008006" key="3">
    <source>
        <dbReference type="Google" id="ProtNLM"/>
    </source>
</evidence>
<accession>A0A2N7WPE3</accession>
<dbReference type="GO" id="GO:0070573">
    <property type="term" value="F:metallodipeptidase activity"/>
    <property type="evidence" value="ECO:0007669"/>
    <property type="project" value="InterPro"/>
</dbReference>
<organism evidence="1 2">
    <name type="scientific">Trinickia symbiotica</name>
    <dbReference type="NCBI Taxonomy" id="863227"/>
    <lineage>
        <taxon>Bacteria</taxon>
        <taxon>Pseudomonadati</taxon>
        <taxon>Pseudomonadota</taxon>
        <taxon>Betaproteobacteria</taxon>
        <taxon>Burkholderiales</taxon>
        <taxon>Burkholderiaceae</taxon>
        <taxon>Trinickia</taxon>
    </lineage>
</organism>
<dbReference type="EMBL" id="PNYC01000027">
    <property type="protein sequence ID" value="PMS31222.1"/>
    <property type="molecule type" value="Genomic_DNA"/>
</dbReference>
<dbReference type="Pfam" id="PF01244">
    <property type="entry name" value="Peptidase_M19"/>
    <property type="match status" value="1"/>
</dbReference>
<gene>
    <name evidence="1" type="ORF">C0Z20_28830</name>
</gene>
<dbReference type="PANTHER" id="PTHR10443">
    <property type="entry name" value="MICROSOMAL DIPEPTIDASE"/>
    <property type="match status" value="1"/>
</dbReference>
<keyword evidence="2" id="KW-1185">Reference proteome</keyword>